<feature type="transmembrane region" description="Helical" evidence="5">
    <location>
        <begin position="12"/>
        <end position="32"/>
    </location>
</feature>
<evidence type="ECO:0000313" key="8">
    <source>
        <dbReference type="Proteomes" id="UP000189475"/>
    </source>
</evidence>
<dbReference type="Proteomes" id="UP000189475">
    <property type="component" value="Unassembled WGS sequence"/>
</dbReference>
<dbReference type="GO" id="GO:0005886">
    <property type="term" value="C:plasma membrane"/>
    <property type="evidence" value="ECO:0007669"/>
    <property type="project" value="InterPro"/>
</dbReference>
<dbReference type="GO" id="GO:0097347">
    <property type="term" value="C:TAM protein secretion complex"/>
    <property type="evidence" value="ECO:0007669"/>
    <property type="project" value="TreeGrafter"/>
</dbReference>
<proteinExistence type="predicted"/>
<dbReference type="EMBL" id="FUFT01000004">
    <property type="protein sequence ID" value="SJL83650.1"/>
    <property type="molecule type" value="Genomic_DNA"/>
</dbReference>
<sequence>MIHVALKWTKIFSIFTAILLLIMVCLIAGLFLTNTGLETALYGAQKFVPQLKVGKTDGALFPDFTLHDVRYVDKKLGVDFKAQDIQLGLKADCFMDAAVCIKHLNTQGVTLTLTQTKQDAPPPQDTGPVSIATPIPIYIGGINADNTDLDIMGTKLQWQHLALRAFMRGNALHLDKSVWKKIRLSVPKTQPATQSQASSKPVKAQDIQLALAKITLPLNVYVKQFDVYDFQWLSSTPLVIDHLGLKGEAVNDRVKIETLAVKSPQGHAQLSGHAQLAGNYPLDISLKGATQGQPLDGQAFDVKASGSLAKLQLQAQLQGPLSSQIQGKVALMTSAMPFELNLTNTQGQWPLDGVADYKVQPSNLTINGDLSKYKFSLKSGISGKTIPDTQVAMQGMGSLYHIDIKHMLMETLKGQVSADASASWKDTVQWQGHIALKNIQPGVQWPDVPGKLQGQLQTSGHLTQQGGWQVSVPKLSLTGQLRQSPLNVQGELEARDTEGNGAVYVATSGLDLSHGPNHAEVKGSLSDRWDMAVTLNMPDLNQSLKQAQGAITGKLYLQGVMKQPNVQLALKGKSLAWEQLASLDKVSISGTVAPLVAPKIDLNVNATGLTYQQQHISTIDLSASGTEKHHLVTLDVVADKPQMQTHLAVSGSLQDRDDMVWQGEVARWDIQAHSSIWRLSKPLPLKVNGQQQTVAVDAHCWRQSDASICLNKDATLGKKGHVDVSINGVNFAELSEFLPKTTQLQGQAQANLQATWSPNQAPQVTANVDLTAGKVVQQLNKPMTLGWNKVNIKADLSENKLTANWLVDVTDNGKLTGDITIPDVTQTDKTMQGHLKLTPFNLDFLASQFGEYSRVASSIETDLSFSGDVLHPKVNGQLAVNDIEVHGDISPVDVNSGKVAVDFNGYTAQLNANASTKEGDLTMSGDADWRDMSNWAVNAHVGAQGSLKVTMQPILTAEIVPDLTLALHPGEAKITGNVSLPSGNVKVEKLPPSAINVSKDQVLLDKKMQPIDPQQNLPFKVETSIFVDIGNDFNLDAFGLQAGLNGRLKVTQNDKGPFVSGEVNLTDGTYRSFGQDLIIKEGKVMLNGPINKPYLSITAIRNPDNTEDDVTAGIKVTGSVDAPKVTVFSEPAMPQANALSYLLRGQNIDGEDGGDPMTTTLIGLSLAQSGKLVGEIGNAVGVRDLQLDTKGAGDDSQVTVSGYILPGLQVKYGVGIFNSVGEFTIRYRLMKDLYIEAVSGLSSAVDVLYQFEFN</sequence>
<feature type="domain" description="Translocation and assembly module TamB C-terminal" evidence="6">
    <location>
        <begin position="914"/>
        <end position="1253"/>
    </location>
</feature>
<keyword evidence="4 5" id="KW-0472">Membrane</keyword>
<dbReference type="AlphaFoldDB" id="A0A1R4B405"/>
<dbReference type="PANTHER" id="PTHR36985">
    <property type="entry name" value="TRANSLOCATION AND ASSEMBLY MODULE SUBUNIT TAMB"/>
    <property type="match status" value="1"/>
</dbReference>
<evidence type="ECO:0000256" key="4">
    <source>
        <dbReference type="ARBA" id="ARBA00023136"/>
    </source>
</evidence>
<dbReference type="PANTHER" id="PTHR36985:SF1">
    <property type="entry name" value="TRANSLOCATION AND ASSEMBLY MODULE SUBUNIT TAMB"/>
    <property type="match status" value="1"/>
</dbReference>
<accession>A0A1R4B405</accession>
<evidence type="ECO:0000256" key="1">
    <source>
        <dbReference type="ARBA" id="ARBA00004167"/>
    </source>
</evidence>
<dbReference type="OrthoDB" id="5555605at2"/>
<keyword evidence="3 5" id="KW-1133">Transmembrane helix</keyword>
<keyword evidence="2 5" id="KW-0812">Transmembrane</keyword>
<gene>
    <name evidence="7" type="primary">tamB</name>
    <name evidence="7" type="ORF">VPAL9027_01627</name>
</gene>
<protein>
    <submittedName>
        <fullName evidence="7">Translocation and assembly module TamB</fullName>
    </submittedName>
</protein>
<dbReference type="STRING" id="1918946.VPAL9027_01627"/>
<evidence type="ECO:0000256" key="5">
    <source>
        <dbReference type="SAM" id="Phobius"/>
    </source>
</evidence>
<evidence type="ECO:0000256" key="2">
    <source>
        <dbReference type="ARBA" id="ARBA00022692"/>
    </source>
</evidence>
<dbReference type="GO" id="GO:0009306">
    <property type="term" value="P:protein secretion"/>
    <property type="evidence" value="ECO:0007669"/>
    <property type="project" value="InterPro"/>
</dbReference>
<dbReference type="InterPro" id="IPR007452">
    <property type="entry name" value="TamB_C"/>
</dbReference>
<keyword evidence="8" id="KW-1185">Reference proteome</keyword>
<evidence type="ECO:0000313" key="7">
    <source>
        <dbReference type="EMBL" id="SJL83650.1"/>
    </source>
</evidence>
<organism evidence="7 8">
    <name type="scientific">Vibrio palustris</name>
    <dbReference type="NCBI Taxonomy" id="1918946"/>
    <lineage>
        <taxon>Bacteria</taxon>
        <taxon>Pseudomonadati</taxon>
        <taxon>Pseudomonadota</taxon>
        <taxon>Gammaproteobacteria</taxon>
        <taxon>Vibrionales</taxon>
        <taxon>Vibrionaceae</taxon>
        <taxon>Vibrio</taxon>
    </lineage>
</organism>
<reference evidence="7 8" key="1">
    <citation type="submission" date="2017-02" db="EMBL/GenBank/DDBJ databases">
        <authorList>
            <person name="Peterson S.W."/>
        </authorList>
    </citation>
    <scope>NUCLEOTIDE SEQUENCE [LARGE SCALE GENOMIC DNA]</scope>
    <source>
        <strain evidence="7 8">CECT 9027</strain>
    </source>
</reference>
<evidence type="ECO:0000256" key="3">
    <source>
        <dbReference type="ARBA" id="ARBA00022989"/>
    </source>
</evidence>
<dbReference type="Pfam" id="PF04357">
    <property type="entry name" value="TamB"/>
    <property type="match status" value="1"/>
</dbReference>
<comment type="subcellular location">
    <subcellularLocation>
        <location evidence="1">Membrane</location>
        <topology evidence="1">Single-pass membrane protein</topology>
    </subcellularLocation>
</comment>
<name>A0A1R4B405_9VIBR</name>
<dbReference type="RefSeq" id="WP_077314007.1">
    <property type="nucleotide sequence ID" value="NZ_AP024887.1"/>
</dbReference>
<evidence type="ECO:0000259" key="6">
    <source>
        <dbReference type="Pfam" id="PF04357"/>
    </source>
</evidence>